<feature type="compositionally biased region" description="Pro residues" evidence="1">
    <location>
        <begin position="804"/>
        <end position="813"/>
    </location>
</feature>
<feature type="compositionally biased region" description="Low complexity" evidence="1">
    <location>
        <begin position="837"/>
        <end position="850"/>
    </location>
</feature>
<evidence type="ECO:0000313" key="7">
    <source>
        <dbReference type="Proteomes" id="UP000694397"/>
    </source>
</evidence>
<dbReference type="GeneTree" id="ENSGT00390000001546"/>
<dbReference type="GO" id="GO:0072657">
    <property type="term" value="P:protein localization to membrane"/>
    <property type="evidence" value="ECO:0007669"/>
    <property type="project" value="TreeGrafter"/>
</dbReference>
<dbReference type="GO" id="GO:0031084">
    <property type="term" value="C:BLOC-2 complex"/>
    <property type="evidence" value="ECO:0007669"/>
    <property type="project" value="TreeGrafter"/>
</dbReference>
<name>A0A0P7UIV3_SCLFO</name>
<accession>A0A0P7UIV3</accession>
<proteinExistence type="predicted"/>
<keyword evidence="7" id="KW-1185">Reference proteome</keyword>
<evidence type="ECO:0000313" key="4">
    <source>
        <dbReference type="EMBL" id="KPP59092.1"/>
    </source>
</evidence>
<reference evidence="4 6" key="1">
    <citation type="submission" date="2015-08" db="EMBL/GenBank/DDBJ databases">
        <title>The genome of the Asian arowana (Scleropages formosus).</title>
        <authorList>
            <person name="Tan M.H."/>
            <person name="Gan H.M."/>
            <person name="Croft L.J."/>
            <person name="Austin C.M."/>
        </authorList>
    </citation>
    <scope>NUCLEOTIDE SEQUENCE [LARGE SCALE GENOMIC DNA]</scope>
    <source>
        <strain evidence="4">Aro1</strain>
    </source>
</reference>
<dbReference type="InterPro" id="IPR046822">
    <property type="entry name" value="HPS6_C"/>
</dbReference>
<evidence type="ECO:0000256" key="1">
    <source>
        <dbReference type="SAM" id="MobiDB-lite"/>
    </source>
</evidence>
<dbReference type="InterPro" id="IPR046823">
    <property type="entry name" value="HPS6_N"/>
</dbReference>
<evidence type="ECO:0000313" key="5">
    <source>
        <dbReference type="Ensembl" id="ENSSFOP00015040421.1"/>
    </source>
</evidence>
<evidence type="ECO:0000259" key="2">
    <source>
        <dbReference type="Pfam" id="PF15702"/>
    </source>
</evidence>
<feature type="compositionally biased region" description="Polar residues" evidence="1">
    <location>
        <begin position="819"/>
        <end position="830"/>
    </location>
</feature>
<dbReference type="InterPro" id="IPR017218">
    <property type="entry name" value="BLOC-2_complex_Hps6_subunit"/>
</dbReference>
<dbReference type="GeneID" id="108942644"/>
<dbReference type="AlphaFoldDB" id="A0A0P7UIV3"/>
<gene>
    <name evidence="5" type="primary">HPS6</name>
    <name evidence="4" type="ORF">Z043_123024</name>
</gene>
<dbReference type="GO" id="GO:0032418">
    <property type="term" value="P:lysosome localization"/>
    <property type="evidence" value="ECO:0007669"/>
    <property type="project" value="TreeGrafter"/>
</dbReference>
<dbReference type="Pfam" id="PF15702">
    <property type="entry name" value="HPS6"/>
    <property type="match status" value="1"/>
</dbReference>
<evidence type="ECO:0000259" key="3">
    <source>
        <dbReference type="Pfam" id="PF20468"/>
    </source>
</evidence>
<dbReference type="RefSeq" id="XP_018621621.2">
    <property type="nucleotide sequence ID" value="XM_018766105.2"/>
</dbReference>
<sequence length="850" mass="93531">MTRLSLERLSRLDDFGAAEELRGLLTPDGSGGRWRDVRVSPDGQHVHVILHEPSAALATFDRVGAQAVRREMRAAPAVSGAAPLADLLYLESGGGSGALLAVVFRNGGAQFWRYWEQQARWHLLHTGELCNSPSAKVVSVCASARTLVWCEERPPSEGSSLSSSTSGISQSQLRHCVCSRPYEVRENGVSLGGVHMALHNNPPYTVCASGDSLYLVPDARDGAPSSTSKLLLTWSPQRDALAVNTGCGGALLRHDLTRSRESDFRKLISSCVGMLLTMQPPEILAFCPAPSGGLLLLLESGWLSWLCVEGTMRHIYKLADNCLADRGASLSLNIFGNVVALAVDRTLFLIDTTCGLELEKITLDSEGVLFVNCQDPEVPHLLCEQGVFLVKPRQPKPECKVRSHPESLRPGSILMEAVFEEACRYYQQRSLSSTQLTVEKLKSGGMFQAPITLSSILRDYLNGQKGKDIVQSNVCHGKLLTALEADLKILLALEDTKLLMLRASEKELAGYCESLIHEEVRRLLCSEMERDNVLYLNLIFSTFPSESWQAVQKVLQLRCNGEGSISTEASPEVWKTVLNPVQAVAHSPLSSGQHPQATAPANVAVPVFELICSSVFRFQPCWLPQFLELAQQQAGRSYGMPESPESLPLYRRALAALPKGEEHQDLEVELLLCSQRPHAVMQALRILMGRQEWQQVIQVAERFCQQSPLLNKEIFTTLLCEVSQHRELDPYLDLLWALCPEDLSVTSILNIVLKNLPPTCPSSRPFETSSAQLTVGLLRPLLSRVLLRETKPSHTYTDILHSPTFPPLTPPRQPKGLPRTTTDPAVSHPNPTERNEVASAVSSSSSSYEL</sequence>
<dbReference type="EMBL" id="JARO02012704">
    <property type="protein sequence ID" value="KPP59092.1"/>
    <property type="molecule type" value="Genomic_DNA"/>
</dbReference>
<dbReference type="GO" id="GO:0005765">
    <property type="term" value="C:lysosomal membrane"/>
    <property type="evidence" value="ECO:0007669"/>
    <property type="project" value="TreeGrafter"/>
</dbReference>
<reference evidence="5" key="3">
    <citation type="submission" date="2025-05" db="UniProtKB">
        <authorList>
            <consortium name="Ensembl"/>
        </authorList>
    </citation>
    <scope>IDENTIFICATION</scope>
</reference>
<organism evidence="4 6">
    <name type="scientific">Scleropages formosus</name>
    <name type="common">Asian bonytongue</name>
    <name type="synonym">Osteoglossum formosum</name>
    <dbReference type="NCBI Taxonomy" id="113540"/>
    <lineage>
        <taxon>Eukaryota</taxon>
        <taxon>Metazoa</taxon>
        <taxon>Chordata</taxon>
        <taxon>Craniata</taxon>
        <taxon>Vertebrata</taxon>
        <taxon>Euteleostomi</taxon>
        <taxon>Actinopterygii</taxon>
        <taxon>Neopterygii</taxon>
        <taxon>Teleostei</taxon>
        <taxon>Osteoglossocephala</taxon>
        <taxon>Osteoglossomorpha</taxon>
        <taxon>Osteoglossiformes</taxon>
        <taxon>Osteoglossidae</taxon>
        <taxon>Scleropages</taxon>
    </lineage>
</organism>
<dbReference type="STRING" id="113540.ENSSFOP00015040421"/>
<dbReference type="Proteomes" id="UP000034805">
    <property type="component" value="Unassembled WGS sequence"/>
</dbReference>
<dbReference type="Proteomes" id="UP000694397">
    <property type="component" value="Chromosome 8"/>
</dbReference>
<feature type="domain" description="BLOC-2 complex member HPS6 C-terminal" evidence="3">
    <location>
        <begin position="416"/>
        <end position="812"/>
    </location>
</feature>
<feature type="region of interest" description="Disordered" evidence="1">
    <location>
        <begin position="797"/>
        <end position="850"/>
    </location>
</feature>
<dbReference type="OrthoDB" id="8581967at2759"/>
<feature type="domain" description="BLOC-2 complex member HPS6 N-terminal" evidence="2">
    <location>
        <begin position="3"/>
        <end position="389"/>
    </location>
</feature>
<dbReference type="PANTHER" id="PTHR14696:SF2">
    <property type="entry name" value="BLOC-2 COMPLEX MEMBER HPS6"/>
    <property type="match status" value="1"/>
</dbReference>
<reference evidence="5 7" key="2">
    <citation type="submission" date="2019-04" db="EMBL/GenBank/DDBJ databases">
        <authorList>
            <consortium name="Wellcome Sanger Institute Data Sharing"/>
        </authorList>
    </citation>
    <scope>NUCLEOTIDE SEQUENCE [LARGE SCALE GENOMIC DNA]</scope>
</reference>
<dbReference type="Pfam" id="PF20468">
    <property type="entry name" value="HPS6_C"/>
    <property type="match status" value="1"/>
</dbReference>
<dbReference type="PANTHER" id="PTHR14696">
    <property type="entry name" value="HERMANSKY-PUDLAK SYNDROME 6 PROTEIN"/>
    <property type="match status" value="1"/>
</dbReference>
<protein>
    <submittedName>
        <fullName evidence="5">HPS6 biosis of lysosomal organelles complex 2 subunit 3</fullName>
    </submittedName>
    <submittedName>
        <fullName evidence="4">Hermansky-Pudlak syndrome 6 protein-like</fullName>
    </submittedName>
</protein>
<dbReference type="Ensembl" id="ENSSFOT00015051411.1">
    <property type="protein sequence ID" value="ENSSFOP00015040421.1"/>
    <property type="gene ID" value="ENSSFOG00015026018.1"/>
</dbReference>
<evidence type="ECO:0000313" key="6">
    <source>
        <dbReference type="Proteomes" id="UP000034805"/>
    </source>
</evidence>